<dbReference type="AlphaFoldDB" id="A0A438JLL5"/>
<dbReference type="Gene3D" id="2.40.330.10">
    <property type="entry name" value="DNA-binding pseudobarrel domain"/>
    <property type="match status" value="1"/>
</dbReference>
<keyword evidence="2" id="KW-0805">Transcription regulation</keyword>
<keyword evidence="4" id="KW-0804">Transcription</keyword>
<evidence type="ECO:0000256" key="2">
    <source>
        <dbReference type="ARBA" id="ARBA00023015"/>
    </source>
</evidence>
<evidence type="ECO:0000313" key="6">
    <source>
        <dbReference type="EMBL" id="RVX09822.1"/>
    </source>
</evidence>
<evidence type="ECO:0000256" key="1">
    <source>
        <dbReference type="ARBA" id="ARBA00004123"/>
    </source>
</evidence>
<evidence type="ECO:0008006" key="8">
    <source>
        <dbReference type="Google" id="ProtNLM"/>
    </source>
</evidence>
<protein>
    <recommendedName>
        <fullName evidence="8">B3 domain-containing protein</fullName>
    </recommendedName>
</protein>
<organism evidence="6 7">
    <name type="scientific">Vitis vinifera</name>
    <name type="common">Grape</name>
    <dbReference type="NCBI Taxonomy" id="29760"/>
    <lineage>
        <taxon>Eukaryota</taxon>
        <taxon>Viridiplantae</taxon>
        <taxon>Streptophyta</taxon>
        <taxon>Embryophyta</taxon>
        <taxon>Tracheophyta</taxon>
        <taxon>Spermatophyta</taxon>
        <taxon>Magnoliopsida</taxon>
        <taxon>eudicotyledons</taxon>
        <taxon>Gunneridae</taxon>
        <taxon>Pentapetalae</taxon>
        <taxon>rosids</taxon>
        <taxon>Vitales</taxon>
        <taxon>Vitaceae</taxon>
        <taxon>Viteae</taxon>
        <taxon>Vitis</taxon>
    </lineage>
</organism>
<keyword evidence="5" id="KW-0539">Nucleus</keyword>
<gene>
    <name evidence="6" type="ORF">CK203_013054</name>
</gene>
<sequence>MVIFRKMRTFQLLGTNILVLEQGEAMRHTIEGMGGRALVFVMRKTLTRSDVAVHQGRLFITNDKVLRGQLSEEEQTELKTSEGYVNVEVVDPRGEGYEMKLKEWKSLKMFVLTSGWNRLVNDNELEAEIHCIELWSFRVGLKLCFAFE</sequence>
<dbReference type="Pfam" id="PF03754">
    <property type="entry name" value="At2g31720-like"/>
    <property type="match status" value="1"/>
</dbReference>
<dbReference type="PANTHER" id="PTHR31541:SF27">
    <property type="entry name" value="TF-B3 DOMAIN-CONTAINING PROTEIN"/>
    <property type="match status" value="1"/>
</dbReference>
<dbReference type="PANTHER" id="PTHR31541">
    <property type="entry name" value="B3 DOMAIN PLANT PROTEIN-RELATED"/>
    <property type="match status" value="1"/>
</dbReference>
<evidence type="ECO:0000256" key="3">
    <source>
        <dbReference type="ARBA" id="ARBA00023125"/>
    </source>
</evidence>
<dbReference type="SUPFAM" id="SSF101936">
    <property type="entry name" value="DNA-binding pseudobarrel domain"/>
    <property type="match status" value="1"/>
</dbReference>
<evidence type="ECO:0000313" key="7">
    <source>
        <dbReference type="Proteomes" id="UP000288805"/>
    </source>
</evidence>
<reference evidence="6 7" key="1">
    <citation type="journal article" date="2018" name="PLoS Genet.">
        <title>Population sequencing reveals clonal diversity and ancestral inbreeding in the grapevine cultivar Chardonnay.</title>
        <authorList>
            <person name="Roach M.J."/>
            <person name="Johnson D.L."/>
            <person name="Bohlmann J."/>
            <person name="van Vuuren H.J."/>
            <person name="Jones S.J."/>
            <person name="Pretorius I.S."/>
            <person name="Schmidt S.A."/>
            <person name="Borneman A.R."/>
        </authorList>
    </citation>
    <scope>NUCLEOTIDE SEQUENCE [LARGE SCALE GENOMIC DNA]</scope>
    <source>
        <strain evidence="7">cv. Chardonnay</strain>
        <tissue evidence="6">Leaf</tissue>
    </source>
</reference>
<evidence type="ECO:0000256" key="5">
    <source>
        <dbReference type="ARBA" id="ARBA00023242"/>
    </source>
</evidence>
<comment type="caution">
    <text evidence="6">The sequence shown here is derived from an EMBL/GenBank/DDBJ whole genome shotgun (WGS) entry which is preliminary data.</text>
</comment>
<name>A0A438JLL5_VITVI</name>
<accession>A0A438JLL5</accession>
<keyword evidence="3" id="KW-0238">DNA-binding</keyword>
<dbReference type="EMBL" id="QGNW01000036">
    <property type="protein sequence ID" value="RVX09822.1"/>
    <property type="molecule type" value="Genomic_DNA"/>
</dbReference>
<dbReference type="GO" id="GO:0005634">
    <property type="term" value="C:nucleus"/>
    <property type="evidence" value="ECO:0007669"/>
    <property type="project" value="UniProtKB-SubCell"/>
</dbReference>
<dbReference type="Proteomes" id="UP000288805">
    <property type="component" value="Unassembled WGS sequence"/>
</dbReference>
<proteinExistence type="predicted"/>
<dbReference type="InterPro" id="IPR003340">
    <property type="entry name" value="B3_DNA-bd"/>
</dbReference>
<comment type="subcellular location">
    <subcellularLocation>
        <location evidence="1">Nucleus</location>
    </subcellularLocation>
</comment>
<evidence type="ECO:0000256" key="4">
    <source>
        <dbReference type="ARBA" id="ARBA00023163"/>
    </source>
</evidence>
<dbReference type="GO" id="GO:0003677">
    <property type="term" value="F:DNA binding"/>
    <property type="evidence" value="ECO:0007669"/>
    <property type="project" value="UniProtKB-KW"/>
</dbReference>
<dbReference type="InterPro" id="IPR005508">
    <property type="entry name" value="At2g31720-like"/>
</dbReference>
<dbReference type="CDD" id="cd10017">
    <property type="entry name" value="B3_DNA"/>
    <property type="match status" value="1"/>
</dbReference>
<dbReference type="InterPro" id="IPR015300">
    <property type="entry name" value="DNA-bd_pseudobarrel_sf"/>
</dbReference>